<name>A0ABP1GYJ9_9EUKA</name>
<proteinExistence type="predicted"/>
<dbReference type="Proteomes" id="UP001642409">
    <property type="component" value="Unassembled WGS sequence"/>
</dbReference>
<keyword evidence="2" id="KW-1185">Reference proteome</keyword>
<protein>
    <submittedName>
        <fullName evidence="1">Hypothetical_protein</fullName>
    </submittedName>
</protein>
<gene>
    <name evidence="1" type="ORF">HINF_LOCUS5650</name>
</gene>
<organism evidence="1 2">
    <name type="scientific">Hexamita inflata</name>
    <dbReference type="NCBI Taxonomy" id="28002"/>
    <lineage>
        <taxon>Eukaryota</taxon>
        <taxon>Metamonada</taxon>
        <taxon>Diplomonadida</taxon>
        <taxon>Hexamitidae</taxon>
        <taxon>Hexamitinae</taxon>
        <taxon>Hexamita</taxon>
    </lineage>
</organism>
<reference evidence="1 2" key="1">
    <citation type="submission" date="2024-07" db="EMBL/GenBank/DDBJ databases">
        <authorList>
            <person name="Akdeniz Z."/>
        </authorList>
    </citation>
    <scope>NUCLEOTIDE SEQUENCE [LARGE SCALE GENOMIC DNA]</scope>
</reference>
<accession>A0ABP1GYJ9</accession>
<evidence type="ECO:0000313" key="2">
    <source>
        <dbReference type="Proteomes" id="UP001642409"/>
    </source>
</evidence>
<dbReference type="EMBL" id="CAXDID020000011">
    <property type="protein sequence ID" value="CAL5979503.1"/>
    <property type="molecule type" value="Genomic_DNA"/>
</dbReference>
<sequence length="131" mass="15004">MIQDLCTSFTQASLAQKQLDSSKQISDELFLSQCSSDGKPIRVKCHHSKINKYTLSNFAKLRFRQLLLTALNAIPKTKSIKKTLNQLTNEQICEVVDSLGKQFWDLVQILNAKENGKALKYFYLTEFKTNK</sequence>
<comment type="caution">
    <text evidence="1">The sequence shown here is derived from an EMBL/GenBank/DDBJ whole genome shotgun (WGS) entry which is preliminary data.</text>
</comment>
<evidence type="ECO:0000313" key="1">
    <source>
        <dbReference type="EMBL" id="CAL5979503.1"/>
    </source>
</evidence>